<evidence type="ECO:0000256" key="5">
    <source>
        <dbReference type="ARBA" id="ARBA00022970"/>
    </source>
</evidence>
<dbReference type="PROSITE" id="PS00211">
    <property type="entry name" value="ABC_TRANSPORTER_1"/>
    <property type="match status" value="1"/>
</dbReference>
<dbReference type="InterPro" id="IPR003439">
    <property type="entry name" value="ABC_transporter-like_ATP-bd"/>
</dbReference>
<dbReference type="GO" id="GO:0016887">
    <property type="term" value="F:ATP hydrolysis activity"/>
    <property type="evidence" value="ECO:0007669"/>
    <property type="project" value="InterPro"/>
</dbReference>
<comment type="similarity">
    <text evidence="1">Belongs to the ABC transporter superfamily.</text>
</comment>
<reference evidence="7" key="2">
    <citation type="submission" date="2023-01" db="EMBL/GenBank/DDBJ databases">
        <authorList>
            <person name="Sun Q."/>
            <person name="Evtushenko L."/>
        </authorList>
    </citation>
    <scope>NUCLEOTIDE SEQUENCE</scope>
    <source>
        <strain evidence="7">VKM Ac-1069</strain>
    </source>
</reference>
<evidence type="ECO:0000313" key="7">
    <source>
        <dbReference type="EMBL" id="GLL09769.1"/>
    </source>
</evidence>
<dbReference type="Gene3D" id="3.40.50.300">
    <property type="entry name" value="P-loop containing nucleotide triphosphate hydrolases"/>
    <property type="match status" value="1"/>
</dbReference>
<dbReference type="InterPro" id="IPR052156">
    <property type="entry name" value="BCAA_Transport_ATP-bd_LivF"/>
</dbReference>
<dbReference type="AlphaFoldDB" id="A0A9W6L022"/>
<accession>A0A9W6L022</accession>
<dbReference type="InterPro" id="IPR027417">
    <property type="entry name" value="P-loop_NTPase"/>
</dbReference>
<gene>
    <name evidence="7" type="ORF">GCM10017577_09090</name>
</gene>
<dbReference type="GO" id="GO:0005524">
    <property type="term" value="F:ATP binding"/>
    <property type="evidence" value="ECO:0007669"/>
    <property type="project" value="UniProtKB-KW"/>
</dbReference>
<comment type="caution">
    <text evidence="7">The sequence shown here is derived from an EMBL/GenBank/DDBJ whole genome shotgun (WGS) entry which is preliminary data.</text>
</comment>
<sequence length="233" mass="24878">MKLEVSGLRSGYRQGVDVVLGAEFTASTGAVGFIGRNGAGKTCLAQTLSGAIKATAGTVTLDGVDITGQGSRERVRSGISLVPEGRLVFGQLSVRENLEVAAFAAGKRGERLSRIEERFPILREKRDRPAASMSGGEQQLLAIGRAIIQEPALIILDEPSLGLSPIAVDNLTESLRGIVQDYEVTLILMEQNGELLTGLCDEVILMDDGEFVRSLDMSKDEDQQALEASYLGL</sequence>
<dbReference type="SMART" id="SM00382">
    <property type="entry name" value="AAA"/>
    <property type="match status" value="1"/>
</dbReference>
<evidence type="ECO:0000313" key="8">
    <source>
        <dbReference type="Proteomes" id="UP001143463"/>
    </source>
</evidence>
<reference evidence="7" key="1">
    <citation type="journal article" date="2014" name="Int. J. Syst. Evol. Microbiol.">
        <title>Complete genome sequence of Corynebacterium casei LMG S-19264T (=DSM 44701T), isolated from a smear-ripened cheese.</title>
        <authorList>
            <consortium name="US DOE Joint Genome Institute (JGI-PGF)"/>
            <person name="Walter F."/>
            <person name="Albersmeier A."/>
            <person name="Kalinowski J."/>
            <person name="Ruckert C."/>
        </authorList>
    </citation>
    <scope>NUCLEOTIDE SEQUENCE</scope>
    <source>
        <strain evidence="7">VKM Ac-1069</strain>
    </source>
</reference>
<dbReference type="GO" id="GO:0015807">
    <property type="term" value="P:L-amino acid transport"/>
    <property type="evidence" value="ECO:0007669"/>
    <property type="project" value="TreeGrafter"/>
</dbReference>
<protein>
    <submittedName>
        <fullName evidence="7">ABC transporter ATP-binding protein</fullName>
    </submittedName>
</protein>
<keyword evidence="3" id="KW-0547">Nucleotide-binding</keyword>
<dbReference type="PANTHER" id="PTHR43820:SF4">
    <property type="entry name" value="HIGH-AFFINITY BRANCHED-CHAIN AMINO ACID TRANSPORT ATP-BINDING PROTEIN LIVF"/>
    <property type="match status" value="1"/>
</dbReference>
<dbReference type="InterPro" id="IPR017871">
    <property type="entry name" value="ABC_transporter-like_CS"/>
</dbReference>
<dbReference type="Pfam" id="PF00005">
    <property type="entry name" value="ABC_tran"/>
    <property type="match status" value="1"/>
</dbReference>
<evidence type="ECO:0000256" key="1">
    <source>
        <dbReference type="ARBA" id="ARBA00005417"/>
    </source>
</evidence>
<dbReference type="GO" id="GO:0015658">
    <property type="term" value="F:branched-chain amino acid transmembrane transporter activity"/>
    <property type="evidence" value="ECO:0007669"/>
    <property type="project" value="TreeGrafter"/>
</dbReference>
<organism evidence="7 8">
    <name type="scientific">Pseudonocardia halophobica</name>
    <dbReference type="NCBI Taxonomy" id="29401"/>
    <lineage>
        <taxon>Bacteria</taxon>
        <taxon>Bacillati</taxon>
        <taxon>Actinomycetota</taxon>
        <taxon>Actinomycetes</taxon>
        <taxon>Pseudonocardiales</taxon>
        <taxon>Pseudonocardiaceae</taxon>
        <taxon>Pseudonocardia</taxon>
    </lineage>
</organism>
<dbReference type="EMBL" id="BSFQ01000003">
    <property type="protein sequence ID" value="GLL09769.1"/>
    <property type="molecule type" value="Genomic_DNA"/>
</dbReference>
<dbReference type="RefSeq" id="WP_037043795.1">
    <property type="nucleotide sequence ID" value="NZ_BAAAUZ010000011.1"/>
</dbReference>
<feature type="domain" description="ABC transporter" evidence="6">
    <location>
        <begin position="3"/>
        <end position="233"/>
    </location>
</feature>
<dbReference type="InterPro" id="IPR003593">
    <property type="entry name" value="AAA+_ATPase"/>
</dbReference>
<keyword evidence="2" id="KW-0813">Transport</keyword>
<evidence type="ECO:0000259" key="6">
    <source>
        <dbReference type="PROSITE" id="PS50893"/>
    </source>
</evidence>
<dbReference type="Proteomes" id="UP001143463">
    <property type="component" value="Unassembled WGS sequence"/>
</dbReference>
<evidence type="ECO:0000256" key="3">
    <source>
        <dbReference type="ARBA" id="ARBA00022741"/>
    </source>
</evidence>
<dbReference type="SUPFAM" id="SSF52540">
    <property type="entry name" value="P-loop containing nucleoside triphosphate hydrolases"/>
    <property type="match status" value="1"/>
</dbReference>
<keyword evidence="8" id="KW-1185">Reference proteome</keyword>
<keyword evidence="5" id="KW-0029">Amino-acid transport</keyword>
<name>A0A9W6L022_9PSEU</name>
<dbReference type="PANTHER" id="PTHR43820">
    <property type="entry name" value="HIGH-AFFINITY BRANCHED-CHAIN AMINO ACID TRANSPORT ATP-BINDING PROTEIN LIVF"/>
    <property type="match status" value="1"/>
</dbReference>
<proteinExistence type="inferred from homology"/>
<keyword evidence="4 7" id="KW-0067">ATP-binding</keyword>
<evidence type="ECO:0000256" key="4">
    <source>
        <dbReference type="ARBA" id="ARBA00022840"/>
    </source>
</evidence>
<dbReference type="PROSITE" id="PS50893">
    <property type="entry name" value="ABC_TRANSPORTER_2"/>
    <property type="match status" value="1"/>
</dbReference>
<evidence type="ECO:0000256" key="2">
    <source>
        <dbReference type="ARBA" id="ARBA00022448"/>
    </source>
</evidence>